<dbReference type="AlphaFoldDB" id="A0A5E6SK89"/>
<dbReference type="EMBL" id="CABVGZ010000020">
    <property type="protein sequence ID" value="VVM80827.1"/>
    <property type="molecule type" value="Genomic_DNA"/>
</dbReference>
<dbReference type="Proteomes" id="UP000326241">
    <property type="component" value="Unassembled WGS sequence"/>
</dbReference>
<proteinExistence type="predicted"/>
<evidence type="ECO:0000313" key="1">
    <source>
        <dbReference type="EMBL" id="VVM80827.1"/>
    </source>
</evidence>
<reference evidence="1 2" key="1">
    <citation type="submission" date="2019-09" db="EMBL/GenBank/DDBJ databases">
        <authorList>
            <person name="Chandra G."/>
            <person name="Truman W A."/>
        </authorList>
    </citation>
    <scope>NUCLEOTIDE SEQUENCE [LARGE SCALE GENOMIC DNA]</scope>
    <source>
        <strain evidence="1">PS624</strain>
    </source>
</reference>
<protein>
    <submittedName>
        <fullName evidence="1">Uncharacterized protein</fullName>
    </submittedName>
</protein>
<organism evidence="1 2">
    <name type="scientific">Pseudomonas fluorescens</name>
    <dbReference type="NCBI Taxonomy" id="294"/>
    <lineage>
        <taxon>Bacteria</taxon>
        <taxon>Pseudomonadati</taxon>
        <taxon>Pseudomonadota</taxon>
        <taxon>Gammaproteobacteria</taxon>
        <taxon>Pseudomonadales</taxon>
        <taxon>Pseudomonadaceae</taxon>
        <taxon>Pseudomonas</taxon>
    </lineage>
</organism>
<evidence type="ECO:0000313" key="2">
    <source>
        <dbReference type="Proteomes" id="UP000326241"/>
    </source>
</evidence>
<accession>A0A5E6SK89</accession>
<name>A0A5E6SK89_PSEFL</name>
<dbReference type="RefSeq" id="WP_150774907.1">
    <property type="nucleotide sequence ID" value="NZ_CABVGZ010000020.1"/>
</dbReference>
<gene>
    <name evidence="1" type="ORF">PS624_02303</name>
</gene>
<sequence>MNMQRFYIPGSRTTLKSDNKFKWRSNGDESVADGTVFEYYYNENFDKKTWEFYGWLGSTDDGTYIGLVFSVPYISDEPFSKVYTLSDELVASYIYSRRLPNGTEFIVVRPEGAQLDIRNLDPLAGTVDASFRALYHNSGKLLEVQGNFHLHRDDL</sequence>